<feature type="domain" description="AAA+ ATPase" evidence="8">
    <location>
        <begin position="542"/>
        <end position="704"/>
    </location>
</feature>
<dbReference type="PANTHER" id="PTHR11638">
    <property type="entry name" value="ATP-DEPENDENT CLP PROTEASE"/>
    <property type="match status" value="1"/>
</dbReference>
<evidence type="ECO:0000259" key="8">
    <source>
        <dbReference type="SMART" id="SM00382"/>
    </source>
</evidence>
<dbReference type="Pfam" id="PF17871">
    <property type="entry name" value="AAA_lid_9"/>
    <property type="match status" value="1"/>
</dbReference>
<organism evidence="10 11">
    <name type="scientific">Tieghemiomyces parasiticus</name>
    <dbReference type="NCBI Taxonomy" id="78921"/>
    <lineage>
        <taxon>Eukaryota</taxon>
        <taxon>Fungi</taxon>
        <taxon>Fungi incertae sedis</taxon>
        <taxon>Zoopagomycota</taxon>
        <taxon>Kickxellomycotina</taxon>
        <taxon>Dimargaritomycetes</taxon>
        <taxon>Dimargaritales</taxon>
        <taxon>Dimargaritaceae</taxon>
        <taxon>Tieghemiomyces</taxon>
    </lineage>
</organism>
<dbReference type="GO" id="GO:0034605">
    <property type="term" value="P:cellular response to heat"/>
    <property type="evidence" value="ECO:0007669"/>
    <property type="project" value="TreeGrafter"/>
</dbReference>
<dbReference type="FunFam" id="3.40.50.300:FF:000010">
    <property type="entry name" value="Chaperone clpB 1, putative"/>
    <property type="match status" value="1"/>
</dbReference>
<dbReference type="PROSITE" id="PS00870">
    <property type="entry name" value="CLPAB_1"/>
    <property type="match status" value="1"/>
</dbReference>
<dbReference type="EMBL" id="JANBPT010000030">
    <property type="protein sequence ID" value="KAJ1929605.1"/>
    <property type="molecule type" value="Genomic_DNA"/>
</dbReference>
<dbReference type="FunFam" id="3.40.50.300:FF:000120">
    <property type="entry name" value="ATP-dependent chaperone ClpB"/>
    <property type="match status" value="1"/>
</dbReference>
<dbReference type="PANTHER" id="PTHR11638:SF176">
    <property type="entry name" value="HEAT SHOCK PROTEIN 78, MITOCHONDRIAL"/>
    <property type="match status" value="1"/>
</dbReference>
<keyword evidence="3 6" id="KW-0547">Nucleotide-binding</keyword>
<dbReference type="CDD" id="cd19499">
    <property type="entry name" value="RecA-like_ClpB_Hsp104-like"/>
    <property type="match status" value="1"/>
</dbReference>
<dbReference type="InterPro" id="IPR003593">
    <property type="entry name" value="AAA+_ATPase"/>
</dbReference>
<proteinExistence type="inferred from homology"/>
<keyword evidence="4 6" id="KW-0067">ATP-binding</keyword>
<accession>A0A9W8AKL4</accession>
<name>A0A9W8AKL4_9FUNG</name>
<dbReference type="GO" id="GO:0005759">
    <property type="term" value="C:mitochondrial matrix"/>
    <property type="evidence" value="ECO:0007669"/>
    <property type="project" value="TreeGrafter"/>
</dbReference>
<dbReference type="GO" id="GO:0043335">
    <property type="term" value="P:protein unfolding"/>
    <property type="evidence" value="ECO:0007669"/>
    <property type="project" value="TreeGrafter"/>
</dbReference>
<dbReference type="Pfam" id="PF07724">
    <property type="entry name" value="AAA_2"/>
    <property type="match status" value="1"/>
</dbReference>
<evidence type="ECO:0000256" key="5">
    <source>
        <dbReference type="ARBA" id="ARBA00023186"/>
    </source>
</evidence>
<evidence type="ECO:0000256" key="4">
    <source>
        <dbReference type="ARBA" id="ARBA00022840"/>
    </source>
</evidence>
<dbReference type="InterPro" id="IPR003959">
    <property type="entry name" value="ATPase_AAA_core"/>
</dbReference>
<evidence type="ECO:0000313" key="11">
    <source>
        <dbReference type="Proteomes" id="UP001150569"/>
    </source>
</evidence>
<dbReference type="SMART" id="SM00382">
    <property type="entry name" value="AAA"/>
    <property type="match status" value="2"/>
</dbReference>
<evidence type="ECO:0000256" key="1">
    <source>
        <dbReference type="ARBA" id="ARBA00008675"/>
    </source>
</evidence>
<dbReference type="InterPro" id="IPR027417">
    <property type="entry name" value="P-loop_NTPase"/>
</dbReference>
<keyword evidence="7" id="KW-0175">Coiled coil</keyword>
<keyword evidence="11" id="KW-1185">Reference proteome</keyword>
<gene>
    <name evidence="10" type="primary">HSP78</name>
    <name evidence="10" type="ORF">IWQ60_001035</name>
</gene>
<feature type="domain" description="Clp ATPase C-terminal" evidence="9">
    <location>
        <begin position="733"/>
        <end position="819"/>
    </location>
</feature>
<dbReference type="OrthoDB" id="47330at2759"/>
<evidence type="ECO:0000256" key="2">
    <source>
        <dbReference type="ARBA" id="ARBA00022737"/>
    </source>
</evidence>
<evidence type="ECO:0000256" key="7">
    <source>
        <dbReference type="SAM" id="Coils"/>
    </source>
</evidence>
<dbReference type="Pfam" id="PF10431">
    <property type="entry name" value="ClpB_D2-small"/>
    <property type="match status" value="1"/>
</dbReference>
<dbReference type="InterPro" id="IPR050130">
    <property type="entry name" value="ClpA_ClpB"/>
</dbReference>
<feature type="coiled-coil region" evidence="7">
    <location>
        <begin position="350"/>
        <end position="430"/>
    </location>
</feature>
<evidence type="ECO:0000259" key="9">
    <source>
        <dbReference type="SMART" id="SM01086"/>
    </source>
</evidence>
<dbReference type="Gene3D" id="1.10.8.60">
    <property type="match status" value="1"/>
</dbReference>
<comment type="caution">
    <text evidence="10">The sequence shown here is derived from an EMBL/GenBank/DDBJ whole genome shotgun (WGS) entry which is preliminary data.</text>
</comment>
<evidence type="ECO:0000256" key="6">
    <source>
        <dbReference type="RuleBase" id="RU004432"/>
    </source>
</evidence>
<dbReference type="Proteomes" id="UP001150569">
    <property type="component" value="Unassembled WGS sequence"/>
</dbReference>
<protein>
    <submittedName>
        <fullName evidence="10">Chaperone ATPase hsp78</fullName>
    </submittedName>
</protein>
<dbReference type="GO" id="GO:0042026">
    <property type="term" value="P:protein refolding"/>
    <property type="evidence" value="ECO:0007669"/>
    <property type="project" value="TreeGrafter"/>
</dbReference>
<dbReference type="InterPro" id="IPR001270">
    <property type="entry name" value="ClpA/B"/>
</dbReference>
<keyword evidence="2" id="KW-0677">Repeat</keyword>
<dbReference type="Pfam" id="PF00004">
    <property type="entry name" value="AAA"/>
    <property type="match status" value="1"/>
</dbReference>
<sequence>MFPLATPGAAPPRWLGRSARRLLRLPARPVTSTLSPSRLAVTPAFLAFRSAGPYTPMSLTSYSPCRFYANGNFGGGGGMPPGGGTFVKPDADAGQQSALEQFGIDLTDLASKGKLDPVIGRDEEIRRTLQVLARRTKNNPVLIGEAGVGKTAIAEGLAQRIVNGEVPESMKDKRVIALDVGALIAGAKFRGEFEDRIKAVLQGVQEAEGKVVLFIDELHTLLGLGRSEGSLDAANMLKPALARGVLRCCGATTIDEYRKYVEKDAALARRFQSVLVAEPTVPDTISILRGLKERYEVHHGVRIADAALVAAATTSHRYIQDRFLPDKAIDLIDEACSKLRLQQESKPEVIEALERAILTLQIELASLAKDSDQTSIERKTQLEETLREKQAECDRLTEVWRGEREKLEAINRTKQRLEQARMELETAQRQGNFRRAGELRYGVIPQLEAELPKDTAAAGSGSSDSEVGESLLHERVTADDISRVVSRMTGIPITNLLRGERERVLHMEDALTKRVVGQTQAVRAVAEAVRLSRSGLQNPARPIASFMFLGPTGVGKTELCKAIAQFLFDTEAAIVRVDMSEYMEKFSVSRLVGAPPGYVGYDEGGELTEAVRRKPYAVVLLDEFEKAHRDVSNILLQILDEGFITDSQGRKVDFRNTIIIMTSNLGAEFLLADQGASPRSPGLPTGTAGAVPADEQEVEVSLATREAVLGAVSRSFPPEFVNRVDDLIVFNRLARSALRDIVDIRLHEVQQRLDERRITLDADEAAKLWLADRGYDPAYGARPLNRVIQKKLLNPMAKALIEGSIRGQETVSVTTTDVLLKTKSREEILAMMDPATRAEFERNTNIADLVILKNHAPVADEAVSAVEIENEAERADDNGGRE</sequence>
<evidence type="ECO:0000313" key="10">
    <source>
        <dbReference type="EMBL" id="KAJ1929605.1"/>
    </source>
</evidence>
<dbReference type="PRINTS" id="PR00300">
    <property type="entry name" value="CLPPROTEASEA"/>
</dbReference>
<dbReference type="GO" id="GO:0016887">
    <property type="term" value="F:ATP hydrolysis activity"/>
    <property type="evidence" value="ECO:0007669"/>
    <property type="project" value="InterPro"/>
</dbReference>
<dbReference type="PROSITE" id="PS00871">
    <property type="entry name" value="CLPAB_2"/>
    <property type="match status" value="1"/>
</dbReference>
<dbReference type="CDD" id="cd00009">
    <property type="entry name" value="AAA"/>
    <property type="match status" value="1"/>
</dbReference>
<dbReference type="InterPro" id="IPR028299">
    <property type="entry name" value="ClpA/B_CS2"/>
</dbReference>
<dbReference type="InterPro" id="IPR019489">
    <property type="entry name" value="Clp_ATPase_C"/>
</dbReference>
<evidence type="ECO:0000256" key="3">
    <source>
        <dbReference type="ARBA" id="ARBA00022741"/>
    </source>
</evidence>
<dbReference type="Gene3D" id="3.40.50.300">
    <property type="entry name" value="P-loop containing nucleotide triphosphate hydrolases"/>
    <property type="match status" value="3"/>
</dbReference>
<dbReference type="InterPro" id="IPR018368">
    <property type="entry name" value="ClpA/B_CS1"/>
</dbReference>
<dbReference type="InterPro" id="IPR041546">
    <property type="entry name" value="ClpA/ClpB_AAA_lid"/>
</dbReference>
<feature type="domain" description="AAA+ ATPase" evidence="8">
    <location>
        <begin position="136"/>
        <end position="281"/>
    </location>
</feature>
<reference evidence="10" key="1">
    <citation type="submission" date="2022-07" db="EMBL/GenBank/DDBJ databases">
        <title>Phylogenomic reconstructions and comparative analyses of Kickxellomycotina fungi.</title>
        <authorList>
            <person name="Reynolds N.K."/>
            <person name="Stajich J.E."/>
            <person name="Barry K."/>
            <person name="Grigoriev I.V."/>
            <person name="Crous P."/>
            <person name="Smith M.E."/>
        </authorList>
    </citation>
    <scope>NUCLEOTIDE SEQUENCE</scope>
    <source>
        <strain evidence="10">RSA 861</strain>
    </source>
</reference>
<dbReference type="AlphaFoldDB" id="A0A9W8AKL4"/>
<dbReference type="GO" id="GO:0005524">
    <property type="term" value="F:ATP binding"/>
    <property type="evidence" value="ECO:0007669"/>
    <property type="project" value="UniProtKB-KW"/>
</dbReference>
<comment type="similarity">
    <text evidence="1 6">Belongs to the ClpA/ClpB family.</text>
</comment>
<dbReference type="SUPFAM" id="SSF52540">
    <property type="entry name" value="P-loop containing nucleoside triphosphate hydrolases"/>
    <property type="match status" value="2"/>
</dbReference>
<keyword evidence="5 6" id="KW-0143">Chaperone</keyword>
<dbReference type="SMART" id="SM01086">
    <property type="entry name" value="ClpB_D2-small"/>
    <property type="match status" value="1"/>
</dbReference>
<dbReference type="FunFam" id="3.40.50.300:FF:000025">
    <property type="entry name" value="ATP-dependent Clp protease subunit"/>
    <property type="match status" value="1"/>
</dbReference>